<name>A0A2M6WEJ3_9BACT</name>
<sequence length="476" mass="52630">MPYTREQSGYITIFVLIFSAIFITIITSLTGFIFIQNRLQLEKQNREKAIQIAEAGLDYYSWFLAHNPDDLTDGTGESGPYAHTYTDPEGGDIGVFELTVTGDTQCNTLGAIEILSEGWSSADPRYTRTVYGKYSRPSVAEYAYIIDSNVWAGADRTIIGRYHSNGGIRMDGDNQSTVTSAVLNWLCTASFGCSPEETQDGVFGAGGAPELWEYPAPQVDFTGITSDFVNMKAQAQASGLYFGKVGGQSNRHGWRLIFNGDNTVDVYKVTSTSYVWSIHIDDTAAGWQRDYDTIQNELFQGTYTVPSDCSLIFAEDKVWLEGEVSGKVTVVAAHLSGSNYEPDLIIEDAISYATLDGTSGLTAIAEGSVRIPLYSPDDLSIRGIFIAQTGYFGRNLYPCWYSPYDHRNSLTTNGSIVSTERVGTKWSYSGAGCGSNEWSGYNTRTNSYDRFLATDPPPLTPYVSENFRFVEWREED</sequence>
<organism evidence="2 3">
    <name type="scientific">Candidatus Kaiserbacteria bacterium CG10_big_fil_rev_8_21_14_0_10_49_17</name>
    <dbReference type="NCBI Taxonomy" id="1974609"/>
    <lineage>
        <taxon>Bacteria</taxon>
        <taxon>Candidatus Kaiseribacteriota</taxon>
    </lineage>
</organism>
<dbReference type="Proteomes" id="UP000228809">
    <property type="component" value="Unassembled WGS sequence"/>
</dbReference>
<comment type="caution">
    <text evidence="2">The sequence shown here is derived from an EMBL/GenBank/DDBJ whole genome shotgun (WGS) entry which is preliminary data.</text>
</comment>
<keyword evidence="1" id="KW-0812">Transmembrane</keyword>
<protein>
    <recommendedName>
        <fullName evidence="4">Type 4 fimbrial biogenesis protein PilX N-terminal domain-containing protein</fullName>
    </recommendedName>
</protein>
<reference evidence="3" key="1">
    <citation type="submission" date="2017-09" db="EMBL/GenBank/DDBJ databases">
        <title>Depth-based differentiation of microbial function through sediment-hosted aquifers and enrichment of novel symbionts in the deep terrestrial subsurface.</title>
        <authorList>
            <person name="Probst A.J."/>
            <person name="Ladd B."/>
            <person name="Jarett J.K."/>
            <person name="Geller-Mcgrath D.E."/>
            <person name="Sieber C.M.K."/>
            <person name="Emerson J.B."/>
            <person name="Anantharaman K."/>
            <person name="Thomas B.C."/>
            <person name="Malmstrom R."/>
            <person name="Stieglmeier M."/>
            <person name="Klingl A."/>
            <person name="Woyke T."/>
            <person name="Ryan C.M."/>
            <person name="Banfield J.F."/>
        </authorList>
    </citation>
    <scope>NUCLEOTIDE SEQUENCE [LARGE SCALE GENOMIC DNA]</scope>
</reference>
<dbReference type="AlphaFoldDB" id="A0A2M6WEJ3"/>
<evidence type="ECO:0000256" key="1">
    <source>
        <dbReference type="SAM" id="Phobius"/>
    </source>
</evidence>
<keyword evidence="1" id="KW-1133">Transmembrane helix</keyword>
<gene>
    <name evidence="2" type="ORF">COU17_01835</name>
</gene>
<accession>A0A2M6WEJ3</accession>
<proteinExistence type="predicted"/>
<evidence type="ECO:0008006" key="4">
    <source>
        <dbReference type="Google" id="ProtNLM"/>
    </source>
</evidence>
<keyword evidence="1" id="KW-0472">Membrane</keyword>
<feature type="transmembrane region" description="Helical" evidence="1">
    <location>
        <begin position="12"/>
        <end position="35"/>
    </location>
</feature>
<dbReference type="EMBL" id="PFBJ01000008">
    <property type="protein sequence ID" value="PIT91164.1"/>
    <property type="molecule type" value="Genomic_DNA"/>
</dbReference>
<evidence type="ECO:0000313" key="3">
    <source>
        <dbReference type="Proteomes" id="UP000228809"/>
    </source>
</evidence>
<evidence type="ECO:0000313" key="2">
    <source>
        <dbReference type="EMBL" id="PIT91164.1"/>
    </source>
</evidence>